<accession>A0A7M7MPX5</accession>
<evidence type="ECO:0000313" key="3">
    <source>
        <dbReference type="RefSeq" id="XP_026299026.1"/>
    </source>
</evidence>
<organism evidence="1">
    <name type="scientific">Apis mellifera</name>
    <name type="common">Honeybee</name>
    <dbReference type="NCBI Taxonomy" id="7460"/>
    <lineage>
        <taxon>Eukaryota</taxon>
        <taxon>Metazoa</taxon>
        <taxon>Ecdysozoa</taxon>
        <taxon>Arthropoda</taxon>
        <taxon>Hexapoda</taxon>
        <taxon>Insecta</taxon>
        <taxon>Pterygota</taxon>
        <taxon>Neoptera</taxon>
        <taxon>Endopterygota</taxon>
        <taxon>Hymenoptera</taxon>
        <taxon>Apocrita</taxon>
        <taxon>Aculeata</taxon>
        <taxon>Apoidea</taxon>
        <taxon>Anthophila</taxon>
        <taxon>Apidae</taxon>
        <taxon>Apis</taxon>
    </lineage>
</organism>
<dbReference type="RefSeq" id="XP_026299026.1">
    <property type="nucleotide sequence ID" value="XM_026443241.1"/>
</dbReference>
<sequence>MYRTRRSAVHPDTAHVGHAGVTRSLAHPLVHMRIPLPRVWSVYLSTVQLSRSCRALKCRRMRGANDNLNFQRGQNRGINVFFFFFFLFTRIEKDRYIWKFLKKEGTFNWNNSLLCYFCYVICRHRVQKTRKQIRRQMNRNIMHFAMMQMFAIDSVRIDRVFSFGIPQETLIVPDLLNKNERRHINELLRVK</sequence>
<evidence type="ECO:0000313" key="1">
    <source>
        <dbReference type="EnsemblMetazoa" id="XP_026299026"/>
    </source>
</evidence>
<keyword evidence="2" id="KW-1185">Reference proteome</keyword>
<protein>
    <submittedName>
        <fullName evidence="3">Uncharacterized protein LOC724872 isoform X1</fullName>
    </submittedName>
</protein>
<accession>A0A8B8H4U6</accession>
<name>A0A7M7MPX5_APIME</name>
<dbReference type="OrthoDB" id="7675754at2759"/>
<dbReference type="Proteomes" id="UP000005203">
    <property type="component" value="Linkage group LG10"/>
</dbReference>
<reference evidence="1" key="1">
    <citation type="submission" date="2021-01" db="UniProtKB">
        <authorList>
            <consortium name="EnsemblMetazoa"/>
        </authorList>
    </citation>
    <scope>IDENTIFICATION</scope>
    <source>
        <strain evidence="1">DH4</strain>
    </source>
</reference>
<dbReference type="EnsemblMetazoa" id="XM_026443241">
    <property type="protein sequence ID" value="XP_026299026"/>
    <property type="gene ID" value="LOC724872"/>
</dbReference>
<evidence type="ECO:0000313" key="2">
    <source>
        <dbReference type="Proteomes" id="UP000005203"/>
    </source>
</evidence>
<reference evidence="3" key="2">
    <citation type="submission" date="2025-04" db="UniProtKB">
        <authorList>
            <consortium name="RefSeq"/>
        </authorList>
    </citation>
    <scope>IDENTIFICATION</scope>
    <source>
        <strain evidence="3">DH4</strain>
        <tissue evidence="3">Whole body</tissue>
    </source>
</reference>
<proteinExistence type="predicted"/>
<dbReference type="AlphaFoldDB" id="A0A7M7MPX5"/>
<gene>
    <name evidence="1" type="primary">724872</name>
    <name evidence="3" type="synonym">LOC724872</name>
</gene>